<dbReference type="STRING" id="201973.SAMN04488025_10177"/>
<dbReference type="Pfam" id="PF18320">
    <property type="entry name" value="Csc2"/>
    <property type="match status" value="1"/>
</dbReference>
<proteinExistence type="predicted"/>
<evidence type="ECO:0000313" key="2">
    <source>
        <dbReference type="Proteomes" id="UP000198661"/>
    </source>
</evidence>
<dbReference type="Proteomes" id="UP000198661">
    <property type="component" value="Unassembled WGS sequence"/>
</dbReference>
<protein>
    <submittedName>
        <fullName evidence="1">CRISPR-associated protein Csc2</fullName>
    </submittedName>
</protein>
<dbReference type="EMBL" id="FOOK01000001">
    <property type="protein sequence ID" value="SFF63517.1"/>
    <property type="molecule type" value="Genomic_DNA"/>
</dbReference>
<dbReference type="AlphaFoldDB" id="A0A1I2KE75"/>
<dbReference type="RefSeq" id="WP_092035351.1">
    <property type="nucleotide sequence ID" value="NZ_FOOK01000001.1"/>
</dbReference>
<dbReference type="NCBIfam" id="TIGR03157">
    <property type="entry name" value="cas_Csc2"/>
    <property type="match status" value="1"/>
</dbReference>
<gene>
    <name evidence="1" type="ORF">SAMN04488025_10177</name>
</gene>
<sequence>MSQTISWQESPVKKRLEAHLPSEIPIYPMRRYVSVVILREFDSTAVLTTEGQTMDVEMVRSGRKYSEPISRVLLQKRKQIAPERRTGRAFNRDRGLGEKCVFLNDMCGVCPDCLIYGFAATKKEGAHRSRVLTDSGFAIRPYEAMQRSITLNAIDDSTRGGVSGSAFAEREHIRPQVFFPTVETAVDVTPAEFLYVLRNILTTTRYGAESNRQGFVNNHVVALIFGQNELISNLSLTQGVYDRLREKGGERFHEFPLERSDVQAAVMDVLEEEAKRSYLPVDVCAGEELAAFLDGVRELWRNEEANEEWLQELENDQKAYLAKLK</sequence>
<evidence type="ECO:0000313" key="1">
    <source>
        <dbReference type="EMBL" id="SFF63517.1"/>
    </source>
</evidence>
<dbReference type="OrthoDB" id="9779926at2"/>
<accession>A0A1I2KE75</accession>
<organism evidence="1 2">
    <name type="scientific">Planifilum fulgidum</name>
    <dbReference type="NCBI Taxonomy" id="201973"/>
    <lineage>
        <taxon>Bacteria</taxon>
        <taxon>Bacillati</taxon>
        <taxon>Bacillota</taxon>
        <taxon>Bacilli</taxon>
        <taxon>Bacillales</taxon>
        <taxon>Thermoactinomycetaceae</taxon>
        <taxon>Planifilum</taxon>
    </lineage>
</organism>
<name>A0A1I2KE75_9BACL</name>
<dbReference type="InterPro" id="IPR017574">
    <property type="entry name" value="CRISPR-assoc_prot_Cas7/Csc2"/>
</dbReference>
<reference evidence="1 2" key="1">
    <citation type="submission" date="2016-10" db="EMBL/GenBank/DDBJ databases">
        <authorList>
            <person name="de Groot N.N."/>
        </authorList>
    </citation>
    <scope>NUCLEOTIDE SEQUENCE [LARGE SCALE GENOMIC DNA]</scope>
    <source>
        <strain evidence="1 2">DSM 44945</strain>
    </source>
</reference>
<keyword evidence="2" id="KW-1185">Reference proteome</keyword>